<protein>
    <submittedName>
        <fullName evidence="4">Secreted protein</fullName>
    </submittedName>
</protein>
<sequence length="121" mass="13324">MLSGPAALLLLIFLMVMLIYSIVGGPTLIGRSASAASILDEFSGTGRFKSSLKCYTHLFRCSPMLLITLPFLLFSGRSGLRFFPESFFVMSYSSNRVNPGVYSASESTARFNHRCLCHILV</sequence>
<organism evidence="4">
    <name type="scientific">Schistosoma curassoni</name>
    <dbReference type="NCBI Taxonomy" id="6186"/>
    <lineage>
        <taxon>Eukaryota</taxon>
        <taxon>Metazoa</taxon>
        <taxon>Spiralia</taxon>
        <taxon>Lophotrochozoa</taxon>
        <taxon>Platyhelminthes</taxon>
        <taxon>Trematoda</taxon>
        <taxon>Digenea</taxon>
        <taxon>Strigeidida</taxon>
        <taxon>Schistosomatoidea</taxon>
        <taxon>Schistosomatidae</taxon>
        <taxon>Schistosoma</taxon>
    </lineage>
</organism>
<feature type="chain" id="PRO_5043140899" evidence="1">
    <location>
        <begin position="25"/>
        <end position="121"/>
    </location>
</feature>
<keyword evidence="1" id="KW-0732">Signal</keyword>
<evidence type="ECO:0000256" key="1">
    <source>
        <dbReference type="SAM" id="SignalP"/>
    </source>
</evidence>
<reference evidence="2 3" key="2">
    <citation type="submission" date="2018-11" db="EMBL/GenBank/DDBJ databases">
        <authorList>
            <consortium name="Pathogen Informatics"/>
        </authorList>
    </citation>
    <scope>NUCLEOTIDE SEQUENCE [LARGE SCALE GENOMIC DNA]</scope>
    <source>
        <strain evidence="2">Dakar</strain>
        <strain evidence="3">Dakar, Senegal</strain>
    </source>
</reference>
<dbReference type="EMBL" id="UZAK01038796">
    <property type="protein sequence ID" value="VDP61779.1"/>
    <property type="molecule type" value="Genomic_DNA"/>
</dbReference>
<proteinExistence type="predicted"/>
<name>A0A183KNC9_9TREM</name>
<evidence type="ECO:0000313" key="4">
    <source>
        <dbReference type="WBParaSite" id="SCUD_0001655901-mRNA-1"/>
    </source>
</evidence>
<keyword evidence="3" id="KW-1185">Reference proteome</keyword>
<gene>
    <name evidence="2" type="ORF">SCUD_LOCUS16556</name>
</gene>
<feature type="signal peptide" evidence="1">
    <location>
        <begin position="1"/>
        <end position="24"/>
    </location>
</feature>
<accession>A0A183KNC9</accession>
<evidence type="ECO:0000313" key="2">
    <source>
        <dbReference type="EMBL" id="VDP61779.1"/>
    </source>
</evidence>
<dbReference type="Proteomes" id="UP000279833">
    <property type="component" value="Unassembled WGS sequence"/>
</dbReference>
<dbReference type="WBParaSite" id="SCUD_0001655901-mRNA-1">
    <property type="protein sequence ID" value="SCUD_0001655901-mRNA-1"/>
    <property type="gene ID" value="SCUD_0001655901"/>
</dbReference>
<dbReference type="AlphaFoldDB" id="A0A183KNC9"/>
<reference evidence="4" key="1">
    <citation type="submission" date="2016-06" db="UniProtKB">
        <authorList>
            <consortium name="WormBaseParasite"/>
        </authorList>
    </citation>
    <scope>IDENTIFICATION</scope>
</reference>
<evidence type="ECO:0000313" key="3">
    <source>
        <dbReference type="Proteomes" id="UP000279833"/>
    </source>
</evidence>